<dbReference type="EMBL" id="CATQJA010002637">
    <property type="protein sequence ID" value="CAJ0575233.1"/>
    <property type="molecule type" value="Genomic_DNA"/>
</dbReference>
<comment type="caution">
    <text evidence="3">The sequence shown here is derived from an EMBL/GenBank/DDBJ whole genome shotgun (WGS) entry which is preliminary data.</text>
</comment>
<dbReference type="Gene3D" id="1.10.418.10">
    <property type="entry name" value="Calponin-like domain"/>
    <property type="match status" value="1"/>
</dbReference>
<dbReference type="GO" id="GO:0005516">
    <property type="term" value="F:calmodulin binding"/>
    <property type="evidence" value="ECO:0007669"/>
    <property type="project" value="TreeGrafter"/>
</dbReference>
<evidence type="ECO:0000313" key="4">
    <source>
        <dbReference type="Proteomes" id="UP001177023"/>
    </source>
</evidence>
<dbReference type="SUPFAM" id="SSF47576">
    <property type="entry name" value="Calponin-homology domain, CH-domain"/>
    <property type="match status" value="1"/>
</dbReference>
<dbReference type="SUPFAM" id="SSF143885">
    <property type="entry name" value="RGC domain-like"/>
    <property type="match status" value="1"/>
</dbReference>
<dbReference type="InterPro" id="IPR001715">
    <property type="entry name" value="CH_dom"/>
</dbReference>
<dbReference type="SMART" id="SM00033">
    <property type="entry name" value="CH"/>
    <property type="match status" value="1"/>
</dbReference>
<dbReference type="PROSITE" id="PS50021">
    <property type="entry name" value="CH"/>
    <property type="match status" value="1"/>
</dbReference>
<organism evidence="3 4">
    <name type="scientific">Mesorhabditis spiculigera</name>
    <dbReference type="NCBI Taxonomy" id="96644"/>
    <lineage>
        <taxon>Eukaryota</taxon>
        <taxon>Metazoa</taxon>
        <taxon>Ecdysozoa</taxon>
        <taxon>Nematoda</taxon>
        <taxon>Chromadorea</taxon>
        <taxon>Rhabditida</taxon>
        <taxon>Rhabditina</taxon>
        <taxon>Rhabditomorpha</taxon>
        <taxon>Rhabditoidea</taxon>
        <taxon>Rhabditidae</taxon>
        <taxon>Mesorhabditinae</taxon>
        <taxon>Mesorhabditis</taxon>
    </lineage>
</organism>
<feature type="region of interest" description="Disordered" evidence="1">
    <location>
        <begin position="1221"/>
        <end position="1240"/>
    </location>
</feature>
<dbReference type="Gene3D" id="1.10.506.10">
    <property type="entry name" value="GTPase Activation - p120gap, domain 1"/>
    <property type="match status" value="1"/>
</dbReference>
<dbReference type="InterPro" id="IPR000593">
    <property type="entry name" value="RasGAP_C"/>
</dbReference>
<dbReference type="PANTHER" id="PTHR14149">
    <property type="entry name" value="RAS GTPASE-ACTIVATING PROTEIN WITH IQ MOTIF"/>
    <property type="match status" value="1"/>
</dbReference>
<accession>A0AA36CTV5</accession>
<name>A0AA36CTV5_9BILA</name>
<evidence type="ECO:0000313" key="3">
    <source>
        <dbReference type="EMBL" id="CAJ0575233.1"/>
    </source>
</evidence>
<gene>
    <name evidence="3" type="ORF">MSPICULIGERA_LOCUS13547</name>
</gene>
<protein>
    <recommendedName>
        <fullName evidence="2">Calponin-homology (CH) domain-containing protein</fullName>
    </recommendedName>
</protein>
<dbReference type="Proteomes" id="UP001177023">
    <property type="component" value="Unassembled WGS sequence"/>
</dbReference>
<dbReference type="Pfam" id="PF00307">
    <property type="entry name" value="CH"/>
    <property type="match status" value="1"/>
</dbReference>
<evidence type="ECO:0000259" key="2">
    <source>
        <dbReference type="PROSITE" id="PS50021"/>
    </source>
</evidence>
<dbReference type="GO" id="GO:0005938">
    <property type="term" value="C:cell cortex"/>
    <property type="evidence" value="ECO:0007669"/>
    <property type="project" value="TreeGrafter"/>
</dbReference>
<feature type="domain" description="Calponin-homology (CH)" evidence="2">
    <location>
        <begin position="33"/>
        <end position="159"/>
    </location>
</feature>
<dbReference type="InterPro" id="IPR036872">
    <property type="entry name" value="CH_dom_sf"/>
</dbReference>
<feature type="non-terminal residue" evidence="3">
    <location>
        <position position="1395"/>
    </location>
</feature>
<evidence type="ECO:0000256" key="1">
    <source>
        <dbReference type="SAM" id="MobiDB-lite"/>
    </source>
</evidence>
<dbReference type="GO" id="GO:0005096">
    <property type="term" value="F:GTPase activator activity"/>
    <property type="evidence" value="ECO:0007669"/>
    <property type="project" value="TreeGrafter"/>
</dbReference>
<dbReference type="Pfam" id="PF03836">
    <property type="entry name" value="RasGAP_C"/>
    <property type="match status" value="1"/>
</dbReference>
<keyword evidence="4" id="KW-1185">Reference proteome</keyword>
<dbReference type="GO" id="GO:1903479">
    <property type="term" value="P:mitotic actomyosin contractile ring assembly actin filament organization"/>
    <property type="evidence" value="ECO:0007669"/>
    <property type="project" value="TreeGrafter"/>
</dbReference>
<dbReference type="GO" id="GO:0051015">
    <property type="term" value="F:actin filament binding"/>
    <property type="evidence" value="ECO:0007669"/>
    <property type="project" value="TreeGrafter"/>
</dbReference>
<proteinExistence type="predicted"/>
<dbReference type="PANTHER" id="PTHR14149:SF14">
    <property type="entry name" value="CALPONIN-HOMOLOGY (CH) DOMAIN-CONTAINING PROTEIN"/>
    <property type="match status" value="1"/>
</dbReference>
<dbReference type="InterPro" id="IPR008936">
    <property type="entry name" value="Rho_GTPase_activation_prot"/>
</dbReference>
<sequence length="1395" mass="158229">MNGHSPQPPPDQEIEEQSLVIQKMVEKQTNDYLNYLTQVRNWVVECLKDDSVPPAASLPGALSNGVLLARLGHSFEPEVVPLKNVFDLDEKIYNARLAATPDDPERAKNYKYTNNINLWMAALQKIKLPKIFYPDTVDVYEGRNVQTIYCIYAMANLLFRMRRGPPIREVKHQVYTEEERAKVEDQAKNLPAFGNVGNIISGSRKEDALRKAAIEQIEAAVRERDNEKLLPALQHHDAQIWDVEADLLDEYAQLLHTQLETDGSLTAKSVQTAVSETNTESALKKIDALLRETNVPHPLLWDYLTLLHPETALRMSAMPLYIVLVRESLNAGAELKKEDVARVVAEANALLDVKLAAVHDNPRDTLDALRNAVLDLDVDDQYAKPYHKRLAEQYRDTPEDFFLRRNELEQIVVEFKELSPELWSAMQVRSAVERQDRETLGQLLAELFPDVYIADHLDFYHESLKARGGMLPHGELKQQLEHINTDTSKAFETAELLVVLNEALKTNDRENAGATLQLLARRNPDKSTSFRKDLLECYLDVLFEETVTRSKRRLDKAEPEGESWFWHETPVGTVAVEVNERKFHAGPKEPRKSDFIQADELEKTYFQQNLAVAEKVKRNTEERQKNEAAAAIQRQYRKWLEEKNALNTTDSPSLALLRRYLPKKEEQEAQLAEQLAIQQEKAEVIQLAMSNQQLGTLLEEQYTNIGLLIKNKMNRHDILAHKKKVDDSAGSFHARTFTLKRKEKEMTDKLGQLFYLLQTEPKHLASLVLATSPEKHDSLLAKVVAPIYGHLAENREQFLAVGLLTELLKAGLEQANTANVNSTPQIQIVASALRSGTFSPMVPKLSQKPVVAVLDEFFAEQKLEVENGENQDGGQMIFNLDPEDIYKSIYGRVAEDPESAASCEKVKAIMDGSKEFLVLWSERLADALAENYVLSKGLRLLGTNFRTLLATRFPGVNQENRDNIVASLLYEAIIRPQIGLLNWQQHAQPGEELPEACRQKLESVVQFIGFAVANKGYKKKYLDSLNSHLHLINVAFRKSLIGQLEDTGSERLYGINRFSVYNPAEKPSLSILAGDLKRVIDYVHKHHKNMSMDGSVSKLTSACKAPHESDPEQVILIFLHPGSINPHKQNEPDELFVRTKMHITELLQSGVAANSVSELVTARPSDENEDLHSHLYPDSGTIREVQMSTRENLQKLVVEGRVAENDGYQALLTDIADDIRQSQSRKDDRSEQKRSLDETRQNLVLQREELRSRHQQYSDYLENCLDNFSRTTKRMSIRPTSGKAEKIQKARLSHDTRNMTYKASGDKLHKKGILDSVEGVEKLSKLTIKINGSETAGAFEMVISDGKKFEKSAVVTIQELLTAEDNQEQKFRVADAALFATEPLIQLFHKKFYNK</sequence>
<reference evidence="3" key="1">
    <citation type="submission" date="2023-06" db="EMBL/GenBank/DDBJ databases">
        <authorList>
            <person name="Delattre M."/>
        </authorList>
    </citation>
    <scope>NUCLEOTIDE SEQUENCE</scope>
    <source>
        <strain evidence="3">AF72</strain>
    </source>
</reference>